<dbReference type="GO" id="GO:0071949">
    <property type="term" value="F:FAD binding"/>
    <property type="evidence" value="ECO:0007669"/>
    <property type="project" value="InterPro"/>
</dbReference>
<dbReference type="InterPro" id="IPR036318">
    <property type="entry name" value="FAD-bd_PCMH-like_sf"/>
</dbReference>
<dbReference type="Gene3D" id="3.30.465.10">
    <property type="match status" value="2"/>
</dbReference>
<dbReference type="PANTHER" id="PTHR42659:SF1">
    <property type="entry name" value="OXIDOREDUCTASE"/>
    <property type="match status" value="1"/>
</dbReference>
<dbReference type="InterPro" id="IPR016169">
    <property type="entry name" value="FAD-bd_PCMH_sub2"/>
</dbReference>
<sequence>MEPNEWVFPATVKRAVEELATPGAQVVAGGTNVSDLMRLGHESGPRLIDLSRLELTGIQPRETTTLIGALVSNTTVANSAHLKKLFPALSAAILSGASQQIRNVATVGGNLMQTTRCSYFRASDWPCNRRTPGSGCTAINAPLSDHAILGTSSQCIATHPSDMSVALLALNAKVLFKNRDRDYSLPISEFYPVPGATAHVTTCLPENALITWVELEHDPLFEVSGYIKLRGRASYEFASASVAAAIAMKNGLIQRVSIAVGGVATIPWRDIEAEQILIGQQPTRQNIDLYCDHLLDAAKPCIETQHKIPLVRGAIHKLITRLAEQ</sequence>
<dbReference type="InterPro" id="IPR016167">
    <property type="entry name" value="FAD-bd_PCMH_sub1"/>
</dbReference>
<dbReference type="SUPFAM" id="SSF56176">
    <property type="entry name" value="FAD-binding/transporter-associated domain-like"/>
    <property type="match status" value="1"/>
</dbReference>
<dbReference type="Pfam" id="PF00941">
    <property type="entry name" value="FAD_binding_5"/>
    <property type="match status" value="1"/>
</dbReference>
<evidence type="ECO:0000313" key="2">
    <source>
        <dbReference type="EMBL" id="KKN32438.1"/>
    </source>
</evidence>
<dbReference type="PANTHER" id="PTHR42659">
    <property type="entry name" value="XANTHINE DEHYDROGENASE SUBUNIT C-RELATED"/>
    <property type="match status" value="1"/>
</dbReference>
<dbReference type="Gene3D" id="3.30.43.10">
    <property type="entry name" value="Uridine Diphospho-n-acetylenolpyruvylglucosamine Reductase, domain 2"/>
    <property type="match status" value="1"/>
</dbReference>
<dbReference type="InterPro" id="IPR051312">
    <property type="entry name" value="Diverse_Substr_Oxidored"/>
</dbReference>
<evidence type="ECO:0000259" key="1">
    <source>
        <dbReference type="PROSITE" id="PS51387"/>
    </source>
</evidence>
<dbReference type="PROSITE" id="PS51387">
    <property type="entry name" value="FAD_PCMH"/>
    <property type="match status" value="1"/>
</dbReference>
<dbReference type="InterPro" id="IPR036683">
    <property type="entry name" value="CO_DH_flav_C_dom_sf"/>
</dbReference>
<comment type="caution">
    <text evidence="2">The sequence shown here is derived from an EMBL/GenBank/DDBJ whole genome shotgun (WGS) entry which is preliminary data.</text>
</comment>
<dbReference type="EMBL" id="LAZR01002253">
    <property type="protein sequence ID" value="KKN32438.1"/>
    <property type="molecule type" value="Genomic_DNA"/>
</dbReference>
<proteinExistence type="predicted"/>
<dbReference type="SUPFAM" id="SSF55447">
    <property type="entry name" value="CO dehydrogenase flavoprotein C-terminal domain-like"/>
    <property type="match status" value="1"/>
</dbReference>
<gene>
    <name evidence="2" type="ORF">LCGC14_0813960</name>
</gene>
<protein>
    <recommendedName>
        <fullName evidence="1">FAD-binding PCMH-type domain-containing protein</fullName>
    </recommendedName>
</protein>
<accession>A0A0F9STC7</accession>
<dbReference type="InterPro" id="IPR005107">
    <property type="entry name" value="CO_DH_flav_C"/>
</dbReference>
<dbReference type="InterPro" id="IPR002346">
    <property type="entry name" value="Mopterin_DH_FAD-bd"/>
</dbReference>
<organism evidence="2">
    <name type="scientific">marine sediment metagenome</name>
    <dbReference type="NCBI Taxonomy" id="412755"/>
    <lineage>
        <taxon>unclassified sequences</taxon>
        <taxon>metagenomes</taxon>
        <taxon>ecological metagenomes</taxon>
    </lineage>
</organism>
<name>A0A0F9STC7_9ZZZZ</name>
<dbReference type="SMART" id="SM01092">
    <property type="entry name" value="CO_deh_flav_C"/>
    <property type="match status" value="1"/>
</dbReference>
<dbReference type="Pfam" id="PF03450">
    <property type="entry name" value="CO_deh_flav_C"/>
    <property type="match status" value="1"/>
</dbReference>
<dbReference type="AlphaFoldDB" id="A0A0F9STC7"/>
<dbReference type="InterPro" id="IPR016166">
    <property type="entry name" value="FAD-bd_PCMH"/>
</dbReference>
<dbReference type="Gene3D" id="3.30.390.50">
    <property type="entry name" value="CO dehydrogenase flavoprotein, C-terminal domain"/>
    <property type="match status" value="1"/>
</dbReference>
<reference evidence="2" key="1">
    <citation type="journal article" date="2015" name="Nature">
        <title>Complex archaea that bridge the gap between prokaryotes and eukaryotes.</title>
        <authorList>
            <person name="Spang A."/>
            <person name="Saw J.H."/>
            <person name="Jorgensen S.L."/>
            <person name="Zaremba-Niedzwiedzka K."/>
            <person name="Martijn J."/>
            <person name="Lind A.E."/>
            <person name="van Eijk R."/>
            <person name="Schleper C."/>
            <person name="Guy L."/>
            <person name="Ettema T.J."/>
        </authorList>
    </citation>
    <scope>NUCLEOTIDE SEQUENCE</scope>
</reference>
<feature type="domain" description="FAD-binding PCMH-type" evidence="1">
    <location>
        <begin position="1"/>
        <end position="220"/>
    </location>
</feature>
<dbReference type="GO" id="GO:0016491">
    <property type="term" value="F:oxidoreductase activity"/>
    <property type="evidence" value="ECO:0007669"/>
    <property type="project" value="InterPro"/>
</dbReference>